<organism evidence="1">
    <name type="scientific">Anguilla anguilla</name>
    <name type="common">European freshwater eel</name>
    <name type="synonym">Muraena anguilla</name>
    <dbReference type="NCBI Taxonomy" id="7936"/>
    <lineage>
        <taxon>Eukaryota</taxon>
        <taxon>Metazoa</taxon>
        <taxon>Chordata</taxon>
        <taxon>Craniata</taxon>
        <taxon>Vertebrata</taxon>
        <taxon>Euteleostomi</taxon>
        <taxon>Actinopterygii</taxon>
        <taxon>Neopterygii</taxon>
        <taxon>Teleostei</taxon>
        <taxon>Anguilliformes</taxon>
        <taxon>Anguillidae</taxon>
        <taxon>Anguilla</taxon>
    </lineage>
</organism>
<dbReference type="AlphaFoldDB" id="A0A0E9UKZ0"/>
<reference evidence="1" key="1">
    <citation type="submission" date="2014-11" db="EMBL/GenBank/DDBJ databases">
        <authorList>
            <person name="Amaro Gonzalez C."/>
        </authorList>
    </citation>
    <scope>NUCLEOTIDE SEQUENCE</scope>
</reference>
<proteinExistence type="predicted"/>
<accession>A0A0E9UKZ0</accession>
<name>A0A0E9UKZ0_ANGAN</name>
<evidence type="ECO:0000313" key="1">
    <source>
        <dbReference type="EMBL" id="JAH66509.1"/>
    </source>
</evidence>
<protein>
    <submittedName>
        <fullName evidence="1">Uncharacterized protein</fullName>
    </submittedName>
</protein>
<dbReference type="EMBL" id="GBXM01042068">
    <property type="protein sequence ID" value="JAH66509.1"/>
    <property type="molecule type" value="Transcribed_RNA"/>
</dbReference>
<sequence length="39" mass="4619">MKSKPKCTSKYSVTMFKHLFTVSGHFDQKAFLYDYRNAL</sequence>
<reference evidence="1" key="2">
    <citation type="journal article" date="2015" name="Fish Shellfish Immunol.">
        <title>Early steps in the European eel (Anguilla anguilla)-Vibrio vulnificus interaction in the gills: Role of the RtxA13 toxin.</title>
        <authorList>
            <person name="Callol A."/>
            <person name="Pajuelo D."/>
            <person name="Ebbesson L."/>
            <person name="Teles M."/>
            <person name="MacKenzie S."/>
            <person name="Amaro C."/>
        </authorList>
    </citation>
    <scope>NUCLEOTIDE SEQUENCE</scope>
</reference>